<evidence type="ECO:0000313" key="2">
    <source>
        <dbReference type="Proteomes" id="UP000319809"/>
    </source>
</evidence>
<sequence length="101" mass="11740">MRIATILIAMLSVWVSFVVLAKEDREPIAYKCHIETPNGANIALFVWDPKLLIKEQSALLADYVPTISNERLLVKRVIECIAEDKQFKDIFIREMDEQRTY</sequence>
<evidence type="ECO:0000313" key="1">
    <source>
        <dbReference type="EMBL" id="QDE30457.1"/>
    </source>
</evidence>
<accession>A0A4Y5YCU7</accession>
<protein>
    <submittedName>
        <fullName evidence="1">Uncharacterized protein</fullName>
    </submittedName>
</protein>
<reference evidence="1 2" key="1">
    <citation type="submission" date="2019-06" db="EMBL/GenBank/DDBJ databases">
        <title>The genome of Shewanella sp. SM1901.</title>
        <authorList>
            <person name="Cha Q."/>
        </authorList>
    </citation>
    <scope>NUCLEOTIDE SEQUENCE [LARGE SCALE GENOMIC DNA]</scope>
    <source>
        <strain evidence="1 2">SM1901</strain>
    </source>
</reference>
<name>A0A4Y5YCU7_9GAMM</name>
<dbReference type="Proteomes" id="UP000319809">
    <property type="component" value="Chromosome"/>
</dbReference>
<dbReference type="RefSeq" id="WP_140233622.1">
    <property type="nucleotide sequence ID" value="NZ_CP041036.1"/>
</dbReference>
<dbReference type="InterPro" id="IPR049848">
    <property type="entry name" value="TapY2-like"/>
</dbReference>
<dbReference type="NCBIfam" id="NF038109">
    <property type="entry name" value="tapY2_fam"/>
    <property type="match status" value="1"/>
</dbReference>
<dbReference type="EMBL" id="CP041036">
    <property type="protein sequence ID" value="QDE30457.1"/>
    <property type="molecule type" value="Genomic_DNA"/>
</dbReference>
<dbReference type="AlphaFoldDB" id="A0A4Y5YCU7"/>
<proteinExistence type="predicted"/>
<dbReference type="KEGG" id="spol:FH971_05395"/>
<gene>
    <name evidence="1" type="ORF">FH971_05395</name>
</gene>
<keyword evidence="2" id="KW-1185">Reference proteome</keyword>
<organism evidence="1 2">
    <name type="scientific">Shewanella polaris</name>
    <dbReference type="NCBI Taxonomy" id="2588449"/>
    <lineage>
        <taxon>Bacteria</taxon>
        <taxon>Pseudomonadati</taxon>
        <taxon>Pseudomonadota</taxon>
        <taxon>Gammaproteobacteria</taxon>
        <taxon>Alteromonadales</taxon>
        <taxon>Shewanellaceae</taxon>
        <taxon>Shewanella</taxon>
    </lineage>
</organism>